<name>A0A016TN89_9BILA</name>
<reference evidence="2" key="1">
    <citation type="journal article" date="2015" name="Nat. Genet.">
        <title>The genome and transcriptome of the zoonotic hookworm Ancylostoma ceylanicum identify infection-specific gene families.</title>
        <authorList>
            <person name="Schwarz E.M."/>
            <person name="Hu Y."/>
            <person name="Antoshechkin I."/>
            <person name="Miller M.M."/>
            <person name="Sternberg P.W."/>
            <person name="Aroian R.V."/>
        </authorList>
    </citation>
    <scope>NUCLEOTIDE SEQUENCE</scope>
    <source>
        <strain evidence="2">HY135</strain>
    </source>
</reference>
<dbReference type="AlphaFoldDB" id="A0A016TN89"/>
<proteinExistence type="predicted"/>
<keyword evidence="2" id="KW-1185">Reference proteome</keyword>
<dbReference type="Proteomes" id="UP000024635">
    <property type="component" value="Unassembled WGS sequence"/>
</dbReference>
<comment type="caution">
    <text evidence="1">The sequence shown here is derived from an EMBL/GenBank/DDBJ whole genome shotgun (WGS) entry which is preliminary data.</text>
</comment>
<evidence type="ECO:0000313" key="1">
    <source>
        <dbReference type="EMBL" id="EYC04220.1"/>
    </source>
</evidence>
<dbReference type="EMBL" id="JARK01001425">
    <property type="protein sequence ID" value="EYC04220.1"/>
    <property type="molecule type" value="Genomic_DNA"/>
</dbReference>
<protein>
    <submittedName>
        <fullName evidence="1">Uncharacterized protein</fullName>
    </submittedName>
</protein>
<organism evidence="1 2">
    <name type="scientific">Ancylostoma ceylanicum</name>
    <dbReference type="NCBI Taxonomy" id="53326"/>
    <lineage>
        <taxon>Eukaryota</taxon>
        <taxon>Metazoa</taxon>
        <taxon>Ecdysozoa</taxon>
        <taxon>Nematoda</taxon>
        <taxon>Chromadorea</taxon>
        <taxon>Rhabditida</taxon>
        <taxon>Rhabditina</taxon>
        <taxon>Rhabditomorpha</taxon>
        <taxon>Strongyloidea</taxon>
        <taxon>Ancylostomatidae</taxon>
        <taxon>Ancylostomatinae</taxon>
        <taxon>Ancylostoma</taxon>
    </lineage>
</organism>
<evidence type="ECO:0000313" key="2">
    <source>
        <dbReference type="Proteomes" id="UP000024635"/>
    </source>
</evidence>
<accession>A0A016TN89</accession>
<sequence length="92" mass="10690">MEFVDARTINIGPFKPTISLFWKSDFSAMIAHWNKEIEKRKGVHDKAIGTRIAKLWFSARSMMRERSCTIAQQRGNMTNSFALLFRSLSHNQ</sequence>
<gene>
    <name evidence="1" type="primary">Acey_s0089.g2291</name>
    <name evidence="1" type="ORF">Y032_0089g2291</name>
</gene>